<evidence type="ECO:0000313" key="1">
    <source>
        <dbReference type="EMBL" id="GAI52236.1"/>
    </source>
</evidence>
<comment type="caution">
    <text evidence="1">The sequence shown here is derived from an EMBL/GenBank/DDBJ whole genome shotgun (WGS) entry which is preliminary data.</text>
</comment>
<gene>
    <name evidence="1" type="ORF">S06H3_61395</name>
</gene>
<protein>
    <submittedName>
        <fullName evidence="1">Uncharacterized protein</fullName>
    </submittedName>
</protein>
<proteinExistence type="predicted"/>
<feature type="non-terminal residue" evidence="1">
    <location>
        <position position="1"/>
    </location>
</feature>
<organism evidence="1">
    <name type="scientific">marine sediment metagenome</name>
    <dbReference type="NCBI Taxonomy" id="412755"/>
    <lineage>
        <taxon>unclassified sequences</taxon>
        <taxon>metagenomes</taxon>
        <taxon>ecological metagenomes</taxon>
    </lineage>
</organism>
<name>X1QBR0_9ZZZZ</name>
<accession>X1QBR0</accession>
<reference evidence="1" key="1">
    <citation type="journal article" date="2014" name="Front. Microbiol.">
        <title>High frequency of phylogenetically diverse reductive dehalogenase-homologous genes in deep subseafloor sedimentary metagenomes.</title>
        <authorList>
            <person name="Kawai M."/>
            <person name="Futagami T."/>
            <person name="Toyoda A."/>
            <person name="Takaki Y."/>
            <person name="Nishi S."/>
            <person name="Hori S."/>
            <person name="Arai W."/>
            <person name="Tsubouchi T."/>
            <person name="Morono Y."/>
            <person name="Uchiyama I."/>
            <person name="Ito T."/>
            <person name="Fujiyama A."/>
            <person name="Inagaki F."/>
            <person name="Takami H."/>
        </authorList>
    </citation>
    <scope>NUCLEOTIDE SEQUENCE</scope>
    <source>
        <strain evidence="1">Expedition CK06-06</strain>
    </source>
</reference>
<sequence>AVIKDFGKLMKKRRKVQALKKVSDGEVLCAGDFYIREDLMEKRYLKLGKSILNRIFNWYWKAVKNFI</sequence>
<dbReference type="EMBL" id="BARV01040254">
    <property type="protein sequence ID" value="GAI52236.1"/>
    <property type="molecule type" value="Genomic_DNA"/>
</dbReference>
<dbReference type="AlphaFoldDB" id="X1QBR0"/>